<evidence type="ECO:0000313" key="2">
    <source>
        <dbReference type="Proteomes" id="UP000800200"/>
    </source>
</evidence>
<gene>
    <name evidence="1" type="ORF">K469DRAFT_94571</name>
</gene>
<sequence length="122" mass="14303">MQEYNIDALVRAVEKFKETLIKIPDFAGRFFLVEQYSTQGMKKVGVESMAVPNRDEDYFCKFLSCFSFSRYSSFIGLRQLSSSASYFTCLILPQSPSYILPLHFPHHRQTKHDSRRPSHRIR</sequence>
<dbReference type="AlphaFoldDB" id="A0A6A6E8R8"/>
<proteinExistence type="predicted"/>
<evidence type="ECO:0000313" key="1">
    <source>
        <dbReference type="EMBL" id="KAF2188367.1"/>
    </source>
</evidence>
<accession>A0A6A6E8R8</accession>
<keyword evidence="2" id="KW-1185">Reference proteome</keyword>
<dbReference type="Proteomes" id="UP000800200">
    <property type="component" value="Unassembled WGS sequence"/>
</dbReference>
<protein>
    <submittedName>
        <fullName evidence="1">Uncharacterized protein</fullName>
    </submittedName>
</protein>
<name>A0A6A6E8R8_9PEZI</name>
<reference evidence="1" key="1">
    <citation type="journal article" date="2020" name="Stud. Mycol.">
        <title>101 Dothideomycetes genomes: a test case for predicting lifestyles and emergence of pathogens.</title>
        <authorList>
            <person name="Haridas S."/>
            <person name="Albert R."/>
            <person name="Binder M."/>
            <person name="Bloem J."/>
            <person name="Labutti K."/>
            <person name="Salamov A."/>
            <person name="Andreopoulos B."/>
            <person name="Baker S."/>
            <person name="Barry K."/>
            <person name="Bills G."/>
            <person name="Bluhm B."/>
            <person name="Cannon C."/>
            <person name="Castanera R."/>
            <person name="Culley D."/>
            <person name="Daum C."/>
            <person name="Ezra D."/>
            <person name="Gonzalez J."/>
            <person name="Henrissat B."/>
            <person name="Kuo A."/>
            <person name="Liang C."/>
            <person name="Lipzen A."/>
            <person name="Lutzoni F."/>
            <person name="Magnuson J."/>
            <person name="Mondo S."/>
            <person name="Nolan M."/>
            <person name="Ohm R."/>
            <person name="Pangilinan J."/>
            <person name="Park H.-J."/>
            <person name="Ramirez L."/>
            <person name="Alfaro M."/>
            <person name="Sun H."/>
            <person name="Tritt A."/>
            <person name="Yoshinaga Y."/>
            <person name="Zwiers L.-H."/>
            <person name="Turgeon B."/>
            <person name="Goodwin S."/>
            <person name="Spatafora J."/>
            <person name="Crous P."/>
            <person name="Grigoriev I."/>
        </authorList>
    </citation>
    <scope>NUCLEOTIDE SEQUENCE</scope>
    <source>
        <strain evidence="1">CBS 207.26</strain>
    </source>
</reference>
<dbReference type="OrthoDB" id="10604619at2759"/>
<organism evidence="1 2">
    <name type="scientific">Zopfia rhizophila CBS 207.26</name>
    <dbReference type="NCBI Taxonomy" id="1314779"/>
    <lineage>
        <taxon>Eukaryota</taxon>
        <taxon>Fungi</taxon>
        <taxon>Dikarya</taxon>
        <taxon>Ascomycota</taxon>
        <taxon>Pezizomycotina</taxon>
        <taxon>Dothideomycetes</taxon>
        <taxon>Dothideomycetes incertae sedis</taxon>
        <taxon>Zopfiaceae</taxon>
        <taxon>Zopfia</taxon>
    </lineage>
</organism>
<dbReference type="EMBL" id="ML994624">
    <property type="protein sequence ID" value="KAF2188367.1"/>
    <property type="molecule type" value="Genomic_DNA"/>
</dbReference>